<evidence type="ECO:0000313" key="4">
    <source>
        <dbReference type="Proteomes" id="UP001207440"/>
    </source>
</evidence>
<evidence type="ECO:0000313" key="3">
    <source>
        <dbReference type="EMBL" id="MCW0523446.1"/>
    </source>
</evidence>
<proteinExistence type="predicted"/>
<organism evidence="3 4">
    <name type="scientific">Riemerella anatipestifer</name>
    <name type="common">Moraxella anatipestifer</name>
    <dbReference type="NCBI Taxonomy" id="34085"/>
    <lineage>
        <taxon>Bacteria</taxon>
        <taxon>Pseudomonadati</taxon>
        <taxon>Bacteroidota</taxon>
        <taxon>Flavobacteriia</taxon>
        <taxon>Flavobacteriales</taxon>
        <taxon>Weeksellaceae</taxon>
        <taxon>Riemerella</taxon>
    </lineage>
</organism>
<gene>
    <name evidence="3" type="ORF">OKE68_03805</name>
</gene>
<dbReference type="Proteomes" id="UP001207440">
    <property type="component" value="Unassembled WGS sequence"/>
</dbReference>
<evidence type="ECO:0000259" key="2">
    <source>
        <dbReference type="Pfam" id="PF13568"/>
    </source>
</evidence>
<reference evidence="3" key="1">
    <citation type="submission" date="2022-10" db="EMBL/GenBank/DDBJ databases">
        <title>Sifting through the core-genome to identify putative cross-protective antigens against Riemerella anatipestifer.</title>
        <authorList>
            <person name="Zheng X."/>
            <person name="Zhang W."/>
        </authorList>
    </citation>
    <scope>NUCLEOTIDE SEQUENCE</scope>
    <source>
        <strain evidence="3">ZWRA178</strain>
    </source>
</reference>
<keyword evidence="1" id="KW-0732">Signal</keyword>
<dbReference type="AlphaFoldDB" id="A0AAP3AMR8"/>
<protein>
    <submittedName>
        <fullName evidence="3">PorT family protein</fullName>
    </submittedName>
</protein>
<dbReference type="SUPFAM" id="SSF56925">
    <property type="entry name" value="OMPA-like"/>
    <property type="match status" value="1"/>
</dbReference>
<name>A0AAP3AMR8_RIEAN</name>
<dbReference type="EMBL" id="JAOZYT010000016">
    <property type="protein sequence ID" value="MCW0523446.1"/>
    <property type="molecule type" value="Genomic_DNA"/>
</dbReference>
<sequence>MKKILLASAIALFGGLNAQVKYGLKAGYNLSNVSLGTPATSVKVLLGNKSGFNAGGFVEYGFGKNLSLQGEVLYSNVGAKLTADVNKIKSAKDLLDAGFSGLNVKKASATISMHQVSVPVSLKYSFDKFSILGGFSVNFNAGVSTKIEADGTDVKKSIEADSEIKLDDTIKSELASANFGLHLGAEYMFTKNMFVDARYNCGVSSLNKNYTDFAKLRQRYFQIGLGYKF</sequence>
<accession>A0AAP3AMR8</accession>
<feature type="chain" id="PRO_5042955449" evidence="1">
    <location>
        <begin position="19"/>
        <end position="229"/>
    </location>
</feature>
<dbReference type="Pfam" id="PF13568">
    <property type="entry name" value="OMP_b-brl_2"/>
    <property type="match status" value="1"/>
</dbReference>
<dbReference type="InterPro" id="IPR011250">
    <property type="entry name" value="OMP/PagP_B-barrel"/>
</dbReference>
<comment type="caution">
    <text evidence="3">The sequence shown here is derived from an EMBL/GenBank/DDBJ whole genome shotgun (WGS) entry which is preliminary data.</text>
</comment>
<feature type="signal peptide" evidence="1">
    <location>
        <begin position="1"/>
        <end position="18"/>
    </location>
</feature>
<feature type="domain" description="Outer membrane protein beta-barrel" evidence="2">
    <location>
        <begin position="19"/>
        <end position="206"/>
    </location>
</feature>
<dbReference type="Gene3D" id="2.40.160.20">
    <property type="match status" value="1"/>
</dbReference>
<dbReference type="InterPro" id="IPR025665">
    <property type="entry name" value="Beta-barrel_OMP_2"/>
</dbReference>
<dbReference type="PROSITE" id="PS00695">
    <property type="entry name" value="ENT_VIR_OMP_2"/>
    <property type="match status" value="1"/>
</dbReference>
<dbReference type="RefSeq" id="WP_064970148.1">
    <property type="nucleotide sequence ID" value="NZ_CP029760.1"/>
</dbReference>
<dbReference type="GO" id="GO:0044384">
    <property type="term" value="C:host outer membrane"/>
    <property type="evidence" value="ECO:0007669"/>
    <property type="project" value="InterPro"/>
</dbReference>
<dbReference type="InterPro" id="IPR000758">
    <property type="entry name" value="Enterovir_OMP"/>
</dbReference>
<evidence type="ECO:0000256" key="1">
    <source>
        <dbReference type="SAM" id="SignalP"/>
    </source>
</evidence>